<dbReference type="Pfam" id="PF07045">
    <property type="entry name" value="DUF1330"/>
    <property type="match status" value="1"/>
</dbReference>
<evidence type="ECO:0000259" key="1">
    <source>
        <dbReference type="Pfam" id="PF07045"/>
    </source>
</evidence>
<dbReference type="SUPFAM" id="SSF54909">
    <property type="entry name" value="Dimeric alpha+beta barrel"/>
    <property type="match status" value="1"/>
</dbReference>
<feature type="domain" description="DUF1330" evidence="1">
    <location>
        <begin position="2"/>
        <end position="94"/>
    </location>
</feature>
<dbReference type="InterPro" id="IPR011008">
    <property type="entry name" value="Dimeric_a/b-barrel"/>
</dbReference>
<sequence>MPAYVVVQIAVHDAQTYERYKQLGPPSIAKYGGRYLVRGGATEILEGTWQPPRFVILEFPNMEQARAWWSSPEYAPAKALRQSSAHTMMVLTEGLPSDAGLPPPAR</sequence>
<name>A0ABX7PB48_9BACT</name>
<dbReference type="EMBL" id="CP071090">
    <property type="protein sequence ID" value="QSQ27701.1"/>
    <property type="molecule type" value="Genomic_DNA"/>
</dbReference>
<dbReference type="PANTHER" id="PTHR41521">
    <property type="match status" value="1"/>
</dbReference>
<accession>A0ABX7PB48</accession>
<organism evidence="2 3">
    <name type="scientific">Pyxidicoccus parkwayensis</name>
    <dbReference type="NCBI Taxonomy" id="2813578"/>
    <lineage>
        <taxon>Bacteria</taxon>
        <taxon>Pseudomonadati</taxon>
        <taxon>Myxococcota</taxon>
        <taxon>Myxococcia</taxon>
        <taxon>Myxococcales</taxon>
        <taxon>Cystobacterineae</taxon>
        <taxon>Myxococcaceae</taxon>
        <taxon>Pyxidicoccus</taxon>
    </lineage>
</organism>
<gene>
    <name evidence="2" type="ORF">JY651_23565</name>
</gene>
<evidence type="ECO:0000313" key="3">
    <source>
        <dbReference type="Proteomes" id="UP000662747"/>
    </source>
</evidence>
<dbReference type="Gene3D" id="3.30.70.100">
    <property type="match status" value="1"/>
</dbReference>
<evidence type="ECO:0000313" key="2">
    <source>
        <dbReference type="EMBL" id="QSQ27701.1"/>
    </source>
</evidence>
<reference evidence="2 3" key="1">
    <citation type="submission" date="2021-02" db="EMBL/GenBank/DDBJ databases">
        <title>De Novo genome assembly of isolated myxobacteria.</title>
        <authorList>
            <person name="Stevens D.C."/>
        </authorList>
    </citation>
    <scope>NUCLEOTIDE SEQUENCE [LARGE SCALE GENOMIC DNA]</scope>
    <source>
        <strain evidence="3">SCPEA02</strain>
    </source>
</reference>
<dbReference type="RefSeq" id="WP_206729220.1">
    <property type="nucleotide sequence ID" value="NZ_CP071090.1"/>
</dbReference>
<keyword evidence="3" id="KW-1185">Reference proteome</keyword>
<dbReference type="InterPro" id="IPR010753">
    <property type="entry name" value="DUF1330"/>
</dbReference>
<dbReference type="PANTHER" id="PTHR41521:SF4">
    <property type="entry name" value="BLR0684 PROTEIN"/>
    <property type="match status" value="1"/>
</dbReference>
<proteinExistence type="predicted"/>
<dbReference type="Proteomes" id="UP000662747">
    <property type="component" value="Chromosome"/>
</dbReference>
<protein>
    <submittedName>
        <fullName evidence="2">DUF1330 domain-containing protein</fullName>
    </submittedName>
</protein>